<gene>
    <name evidence="1" type="ORF">LCGC14_2144150</name>
</gene>
<proteinExistence type="predicted"/>
<sequence length="64" mass="7458">MKEVNTKSFNEESLIEIDATLKKEITHLKLKKMKKKNPKRIDLSKYIGFIEGKPSDSVEEHDLI</sequence>
<protein>
    <submittedName>
        <fullName evidence="1">Uncharacterized protein</fullName>
    </submittedName>
</protein>
<organism evidence="1">
    <name type="scientific">marine sediment metagenome</name>
    <dbReference type="NCBI Taxonomy" id="412755"/>
    <lineage>
        <taxon>unclassified sequences</taxon>
        <taxon>metagenomes</taxon>
        <taxon>ecological metagenomes</taxon>
    </lineage>
</organism>
<accession>A0A0F9GTT6</accession>
<comment type="caution">
    <text evidence="1">The sequence shown here is derived from an EMBL/GenBank/DDBJ whole genome shotgun (WGS) entry which is preliminary data.</text>
</comment>
<name>A0A0F9GTT6_9ZZZZ</name>
<reference evidence="1" key="1">
    <citation type="journal article" date="2015" name="Nature">
        <title>Complex archaea that bridge the gap between prokaryotes and eukaryotes.</title>
        <authorList>
            <person name="Spang A."/>
            <person name="Saw J.H."/>
            <person name="Jorgensen S.L."/>
            <person name="Zaremba-Niedzwiedzka K."/>
            <person name="Martijn J."/>
            <person name="Lind A.E."/>
            <person name="van Eijk R."/>
            <person name="Schleper C."/>
            <person name="Guy L."/>
            <person name="Ettema T.J."/>
        </authorList>
    </citation>
    <scope>NUCLEOTIDE SEQUENCE</scope>
</reference>
<dbReference type="EMBL" id="LAZR01027173">
    <property type="protein sequence ID" value="KKL66522.1"/>
    <property type="molecule type" value="Genomic_DNA"/>
</dbReference>
<dbReference type="AlphaFoldDB" id="A0A0F9GTT6"/>
<evidence type="ECO:0000313" key="1">
    <source>
        <dbReference type="EMBL" id="KKL66522.1"/>
    </source>
</evidence>